<dbReference type="RefSeq" id="XP_001737666.1">
    <property type="nucleotide sequence ID" value="XM_001737614.1"/>
</dbReference>
<dbReference type="Pfam" id="PF00125">
    <property type="entry name" value="Histone"/>
    <property type="match status" value="1"/>
</dbReference>
<comment type="similarity">
    <text evidence="1">Belongs to the histone H3 family.</text>
</comment>
<dbReference type="Proteomes" id="UP000008076">
    <property type="component" value="Unassembled WGS sequence"/>
</dbReference>
<dbReference type="GO" id="GO:0030527">
    <property type="term" value="F:structural constituent of chromatin"/>
    <property type="evidence" value="ECO:0007669"/>
    <property type="project" value="InterPro"/>
</dbReference>
<feature type="domain" description="Core Histone H2A/H2B/H3" evidence="3">
    <location>
        <begin position="122"/>
        <end position="202"/>
    </location>
</feature>
<proteinExistence type="inferred from homology"/>
<protein>
    <submittedName>
        <fullName evidence="4">Histone H3, putative</fullName>
    </submittedName>
</protein>
<evidence type="ECO:0000256" key="2">
    <source>
        <dbReference type="SAM" id="MobiDB-lite"/>
    </source>
</evidence>
<organism evidence="5">
    <name type="scientific">Entamoeba dispar (strain ATCC PRA-260 / SAW760)</name>
    <dbReference type="NCBI Taxonomy" id="370354"/>
    <lineage>
        <taxon>Eukaryota</taxon>
        <taxon>Amoebozoa</taxon>
        <taxon>Evosea</taxon>
        <taxon>Archamoebae</taxon>
        <taxon>Mastigamoebida</taxon>
        <taxon>Entamoebidae</taxon>
        <taxon>Entamoeba</taxon>
    </lineage>
</organism>
<feature type="region of interest" description="Disordered" evidence="2">
    <location>
        <begin position="1"/>
        <end position="35"/>
    </location>
</feature>
<dbReference type="KEGG" id="edi:EDI_014050"/>
<gene>
    <name evidence="4" type="ORF">EDI_014050</name>
</gene>
<dbReference type="GO" id="GO:0000786">
    <property type="term" value="C:nucleosome"/>
    <property type="evidence" value="ECO:0007669"/>
    <property type="project" value="InterPro"/>
</dbReference>
<dbReference type="OrthoDB" id="30462at2759"/>
<dbReference type="InterPro" id="IPR007125">
    <property type="entry name" value="H2A/H2B/H3"/>
</dbReference>
<keyword evidence="5" id="KW-1185">Reference proteome</keyword>
<dbReference type="GeneID" id="5882714"/>
<dbReference type="AlphaFoldDB" id="B0EHF9"/>
<dbReference type="InterPro" id="IPR009072">
    <property type="entry name" value="Histone-fold"/>
</dbReference>
<sequence length="206" mass="23934">MARQKKEDPHSIKIKKEKDDKKKGVEEKKPKKQSLKTIKKEPALIKIKKETVEGTINEIKKEIVPIKKEIQPIKKEIHAIKQEHKESLSKISSSISEKTSILVPKSKVVKKSPLERVAEINRRNALTSIPKNAFMKFVKDLVLSNQDFLDRNELRFQRDAILALHFIAEDFLVKLFEDSNLCALHAKRVTVDLRDIRLVLRLKKLY</sequence>
<dbReference type="EMBL" id="DS549306">
    <property type="protein sequence ID" value="EDR26025.1"/>
    <property type="molecule type" value="Genomic_DNA"/>
</dbReference>
<accession>B0EHF9</accession>
<dbReference type="OMA" id="ERSCRMA"/>
<dbReference type="eggNOG" id="KOG1745">
    <property type="taxonomic scope" value="Eukaryota"/>
</dbReference>
<name>B0EHF9_ENTDS</name>
<dbReference type="PANTHER" id="PTHR45810">
    <property type="entry name" value="HISTONE H3.2"/>
    <property type="match status" value="1"/>
</dbReference>
<evidence type="ECO:0000313" key="4">
    <source>
        <dbReference type="EMBL" id="EDR26025.1"/>
    </source>
</evidence>
<feature type="compositionally biased region" description="Basic and acidic residues" evidence="2">
    <location>
        <begin position="1"/>
        <end position="29"/>
    </location>
</feature>
<dbReference type="InterPro" id="IPR000164">
    <property type="entry name" value="Histone_H3/CENP-A"/>
</dbReference>
<evidence type="ECO:0000259" key="3">
    <source>
        <dbReference type="Pfam" id="PF00125"/>
    </source>
</evidence>
<dbReference type="PANTHER" id="PTHR45810:SF1">
    <property type="entry name" value="HISTONE H3-LIKE CENTROMERIC PROTEIN A"/>
    <property type="match status" value="1"/>
</dbReference>
<dbReference type="SUPFAM" id="SSF47113">
    <property type="entry name" value="Histone-fold"/>
    <property type="match status" value="1"/>
</dbReference>
<dbReference type="GO" id="GO:0046982">
    <property type="term" value="F:protein heterodimerization activity"/>
    <property type="evidence" value="ECO:0007669"/>
    <property type="project" value="InterPro"/>
</dbReference>
<dbReference type="SMART" id="SM00428">
    <property type="entry name" value="H3"/>
    <property type="match status" value="1"/>
</dbReference>
<dbReference type="VEuPathDB" id="AmoebaDB:EDI_014050"/>
<dbReference type="Gene3D" id="1.10.20.10">
    <property type="entry name" value="Histone, subunit A"/>
    <property type="match status" value="1"/>
</dbReference>
<reference evidence="5" key="1">
    <citation type="submission" date="2007-12" db="EMBL/GenBank/DDBJ databases">
        <title>Annotation of Entamoeba dispar SAW760.</title>
        <authorList>
            <person name="Lorenzi H."/>
            <person name="Inman J."/>
            <person name="Schobel S."/>
            <person name="Amedeo P."/>
            <person name="Caler E."/>
        </authorList>
    </citation>
    <scope>NUCLEOTIDE SEQUENCE [LARGE SCALE GENOMIC DNA]</scope>
    <source>
        <strain evidence="5">ATCC PRA-260 / SAW760</strain>
    </source>
</reference>
<evidence type="ECO:0000256" key="1">
    <source>
        <dbReference type="ARBA" id="ARBA00010343"/>
    </source>
</evidence>
<dbReference type="GO" id="GO:0003677">
    <property type="term" value="F:DNA binding"/>
    <property type="evidence" value="ECO:0007669"/>
    <property type="project" value="InterPro"/>
</dbReference>
<evidence type="ECO:0000313" key="5">
    <source>
        <dbReference type="Proteomes" id="UP000008076"/>
    </source>
</evidence>